<feature type="compositionally biased region" description="Polar residues" evidence="1">
    <location>
        <begin position="507"/>
        <end position="523"/>
    </location>
</feature>
<name>A0A3N4HJ64_ASCIM</name>
<feature type="compositionally biased region" description="Polar residues" evidence="1">
    <location>
        <begin position="126"/>
        <end position="137"/>
    </location>
</feature>
<organism evidence="2 3">
    <name type="scientific">Ascobolus immersus RN42</name>
    <dbReference type="NCBI Taxonomy" id="1160509"/>
    <lineage>
        <taxon>Eukaryota</taxon>
        <taxon>Fungi</taxon>
        <taxon>Dikarya</taxon>
        <taxon>Ascomycota</taxon>
        <taxon>Pezizomycotina</taxon>
        <taxon>Pezizomycetes</taxon>
        <taxon>Pezizales</taxon>
        <taxon>Ascobolaceae</taxon>
        <taxon>Ascobolus</taxon>
    </lineage>
</organism>
<feature type="region of interest" description="Disordered" evidence="1">
    <location>
        <begin position="401"/>
        <end position="470"/>
    </location>
</feature>
<feature type="region of interest" description="Disordered" evidence="1">
    <location>
        <begin position="107"/>
        <end position="139"/>
    </location>
</feature>
<feature type="compositionally biased region" description="Acidic residues" evidence="1">
    <location>
        <begin position="65"/>
        <end position="85"/>
    </location>
</feature>
<reference evidence="2 3" key="1">
    <citation type="journal article" date="2018" name="Nat. Ecol. Evol.">
        <title>Pezizomycetes genomes reveal the molecular basis of ectomycorrhizal truffle lifestyle.</title>
        <authorList>
            <person name="Murat C."/>
            <person name="Payen T."/>
            <person name="Noel B."/>
            <person name="Kuo A."/>
            <person name="Morin E."/>
            <person name="Chen J."/>
            <person name="Kohler A."/>
            <person name="Krizsan K."/>
            <person name="Balestrini R."/>
            <person name="Da Silva C."/>
            <person name="Montanini B."/>
            <person name="Hainaut M."/>
            <person name="Levati E."/>
            <person name="Barry K.W."/>
            <person name="Belfiori B."/>
            <person name="Cichocki N."/>
            <person name="Clum A."/>
            <person name="Dockter R.B."/>
            <person name="Fauchery L."/>
            <person name="Guy J."/>
            <person name="Iotti M."/>
            <person name="Le Tacon F."/>
            <person name="Lindquist E.A."/>
            <person name="Lipzen A."/>
            <person name="Malagnac F."/>
            <person name="Mello A."/>
            <person name="Molinier V."/>
            <person name="Miyauchi S."/>
            <person name="Poulain J."/>
            <person name="Riccioni C."/>
            <person name="Rubini A."/>
            <person name="Sitrit Y."/>
            <person name="Splivallo R."/>
            <person name="Traeger S."/>
            <person name="Wang M."/>
            <person name="Zifcakova L."/>
            <person name="Wipf D."/>
            <person name="Zambonelli A."/>
            <person name="Paolocci F."/>
            <person name="Nowrousian M."/>
            <person name="Ottonello S."/>
            <person name="Baldrian P."/>
            <person name="Spatafora J.W."/>
            <person name="Henrissat B."/>
            <person name="Nagy L.G."/>
            <person name="Aury J.M."/>
            <person name="Wincker P."/>
            <person name="Grigoriev I.V."/>
            <person name="Bonfante P."/>
            <person name="Martin F.M."/>
        </authorList>
    </citation>
    <scope>NUCLEOTIDE SEQUENCE [LARGE SCALE GENOMIC DNA]</scope>
    <source>
        <strain evidence="2 3">RN42</strain>
    </source>
</reference>
<evidence type="ECO:0000313" key="3">
    <source>
        <dbReference type="Proteomes" id="UP000275078"/>
    </source>
</evidence>
<dbReference type="Proteomes" id="UP000275078">
    <property type="component" value="Unassembled WGS sequence"/>
</dbReference>
<feature type="compositionally biased region" description="Low complexity" evidence="1">
    <location>
        <begin position="449"/>
        <end position="459"/>
    </location>
</feature>
<gene>
    <name evidence="2" type="ORF">BJ508DRAFT_367124</name>
</gene>
<evidence type="ECO:0000313" key="2">
    <source>
        <dbReference type="EMBL" id="RPA72648.1"/>
    </source>
</evidence>
<feature type="region of interest" description="Disordered" evidence="1">
    <location>
        <begin position="490"/>
        <end position="523"/>
    </location>
</feature>
<keyword evidence="3" id="KW-1185">Reference proteome</keyword>
<feature type="region of interest" description="Disordered" evidence="1">
    <location>
        <begin position="1"/>
        <end position="91"/>
    </location>
</feature>
<evidence type="ECO:0000256" key="1">
    <source>
        <dbReference type="SAM" id="MobiDB-lite"/>
    </source>
</evidence>
<sequence>MAQLKQPVHGTVSIPEGNSSPQEDRQIEPKRSLSMPHPVAEPLGDGIHRASPHRSWTAPASLSELEGDSEQPVDDQCEVADEETVVESHYKLPFPSPSLLQVFGRARNTESDRQNHETEAKGTTGGLASNQRTESTGGTKGATFEAIKRKYEAEDERGAKSDIGNEAVVGVGRVVPDAYYCQSPVSYHFEPTEETSAGPTVQSERKRGVKLWVETRQETAHREGTEDVNGTVSSPQIARRIEVGQPDVRNEGSITEGATYNQPQDPHAATETVRLSSSMDRSFGLNRSQSFRPVIMTPTTIEVAQSCFLFDTSDQDWTNNEDDVDEQLRLEVTEWCAPLKPRDSSTCDTYGEDEASDFGGLWCVDCDRIDGELGRSEGCAEAEVYSETSTSSAGMYLQEDHDHKESLTTSSSSSSASAEPTIPTANGALEPPTNVKRPSIPIQGAVKMSQTENQETESSSGDKSSPIEDGEVTMVGRLVVIWEQRIRTARAAAVKGEAGARKGAEASSSPSSETGRANGVSSE</sequence>
<dbReference type="AlphaFoldDB" id="A0A3N4HJ64"/>
<proteinExistence type="predicted"/>
<dbReference type="EMBL" id="ML119852">
    <property type="protein sequence ID" value="RPA72648.1"/>
    <property type="molecule type" value="Genomic_DNA"/>
</dbReference>
<protein>
    <submittedName>
        <fullName evidence="2">Uncharacterized protein</fullName>
    </submittedName>
</protein>
<accession>A0A3N4HJ64</accession>
<feature type="compositionally biased region" description="Basic and acidic residues" evidence="1">
    <location>
        <begin position="22"/>
        <end position="31"/>
    </location>
</feature>
<feature type="compositionally biased region" description="Basic and acidic residues" evidence="1">
    <location>
        <begin position="107"/>
        <end position="120"/>
    </location>
</feature>